<gene>
    <name evidence="2" type="ORF">DKT77_19105</name>
</gene>
<dbReference type="AlphaFoldDB" id="A0A2V2LBF7"/>
<dbReference type="Gene3D" id="3.10.450.40">
    <property type="match status" value="1"/>
</dbReference>
<organism evidence="2 3">
    <name type="scientific">Meridianimarinicoccus roseus</name>
    <dbReference type="NCBI Taxonomy" id="2072018"/>
    <lineage>
        <taxon>Bacteria</taxon>
        <taxon>Pseudomonadati</taxon>
        <taxon>Pseudomonadota</taxon>
        <taxon>Alphaproteobacteria</taxon>
        <taxon>Rhodobacterales</taxon>
        <taxon>Paracoccaceae</taxon>
        <taxon>Meridianimarinicoccus</taxon>
    </lineage>
</organism>
<dbReference type="Proteomes" id="UP000245680">
    <property type="component" value="Unassembled WGS sequence"/>
</dbReference>
<keyword evidence="3" id="KW-1185">Reference proteome</keyword>
<evidence type="ECO:0000313" key="2">
    <source>
        <dbReference type="EMBL" id="PWR01041.1"/>
    </source>
</evidence>
<comment type="caution">
    <text evidence="2">The sequence shown here is derived from an EMBL/GenBank/DDBJ whole genome shotgun (WGS) entry which is preliminary data.</text>
</comment>
<reference evidence="2 3" key="1">
    <citation type="submission" date="2018-05" db="EMBL/GenBank/DDBJ databases">
        <title>Rhodobacteraceae gen. nov., sp. nov. isolated from sea water.</title>
        <authorList>
            <person name="Ren Y."/>
        </authorList>
    </citation>
    <scope>NUCLEOTIDE SEQUENCE [LARGE SCALE GENOMIC DNA]</scope>
    <source>
        <strain evidence="2 3">TG-679</strain>
    </source>
</reference>
<dbReference type="RefSeq" id="WP_109813242.1">
    <property type="nucleotide sequence ID" value="NZ_QGKU01000063.1"/>
</dbReference>
<dbReference type="SUPFAM" id="SSF160719">
    <property type="entry name" value="gpW/gp25-like"/>
    <property type="match status" value="1"/>
</dbReference>
<proteinExistence type="predicted"/>
<feature type="domain" description="IraD/Gp25-like" evidence="1">
    <location>
        <begin position="35"/>
        <end position="123"/>
    </location>
</feature>
<dbReference type="EMBL" id="QGKU01000063">
    <property type="protein sequence ID" value="PWR01041.1"/>
    <property type="molecule type" value="Genomic_DNA"/>
</dbReference>
<dbReference type="OrthoDB" id="9802846at2"/>
<dbReference type="Pfam" id="PF04965">
    <property type="entry name" value="GPW_gp25"/>
    <property type="match status" value="1"/>
</dbReference>
<dbReference type="InterPro" id="IPR007048">
    <property type="entry name" value="IraD/Gp25-like"/>
</dbReference>
<protein>
    <recommendedName>
        <fullName evidence="1">IraD/Gp25-like domain-containing protein</fullName>
    </recommendedName>
</protein>
<sequence length="138" mass="15366">MAAEDRFIGRGWSFPPRFEASGSGPAARGAVVMAEGIEDIREALRVLVSTALGERLMRPEFGCSLHERVFHPMNASMLSYVEALVRGAILYHEPRIDAERVEVTARVDGVLDIHVDFSVRGANSRFNLVFPYYLEARA</sequence>
<accession>A0A2V2LBF7</accession>
<evidence type="ECO:0000259" key="1">
    <source>
        <dbReference type="Pfam" id="PF04965"/>
    </source>
</evidence>
<evidence type="ECO:0000313" key="3">
    <source>
        <dbReference type="Proteomes" id="UP000245680"/>
    </source>
</evidence>
<name>A0A2V2LBF7_9RHOB</name>